<dbReference type="InterPro" id="IPR004875">
    <property type="entry name" value="DDE_SF_endonuclease_dom"/>
</dbReference>
<dbReference type="Pfam" id="PF03221">
    <property type="entry name" value="HTH_Tnp_Tc5"/>
    <property type="match status" value="1"/>
</dbReference>
<organism evidence="4 5">
    <name type="scientific">Homarus americanus</name>
    <name type="common">American lobster</name>
    <dbReference type="NCBI Taxonomy" id="6706"/>
    <lineage>
        <taxon>Eukaryota</taxon>
        <taxon>Metazoa</taxon>
        <taxon>Ecdysozoa</taxon>
        <taxon>Arthropoda</taxon>
        <taxon>Crustacea</taxon>
        <taxon>Multicrustacea</taxon>
        <taxon>Malacostraca</taxon>
        <taxon>Eumalacostraca</taxon>
        <taxon>Eucarida</taxon>
        <taxon>Decapoda</taxon>
        <taxon>Pleocyemata</taxon>
        <taxon>Astacidea</taxon>
        <taxon>Nephropoidea</taxon>
        <taxon>Nephropidae</taxon>
        <taxon>Homarus</taxon>
    </lineage>
</organism>
<evidence type="ECO:0000313" key="5">
    <source>
        <dbReference type="Proteomes" id="UP000747542"/>
    </source>
</evidence>
<dbReference type="PROSITE" id="PS51253">
    <property type="entry name" value="HTH_CENPB"/>
    <property type="match status" value="1"/>
</dbReference>
<protein>
    <submittedName>
        <fullName evidence="4">Pogo transposable element-like 1</fullName>
    </submittedName>
</protein>
<dbReference type="InterPro" id="IPR050863">
    <property type="entry name" value="CenT-Element_Derived"/>
</dbReference>
<name>A0A8J5JYA3_HOMAM</name>
<accession>A0A8J5JYA3</accession>
<dbReference type="EMBL" id="JAHLQT010022185">
    <property type="protein sequence ID" value="KAG7166740.1"/>
    <property type="molecule type" value="Genomic_DNA"/>
</dbReference>
<reference evidence="4" key="1">
    <citation type="journal article" date="2021" name="Sci. Adv.">
        <title>The American lobster genome reveals insights on longevity, neural, and immune adaptations.</title>
        <authorList>
            <person name="Polinski J.M."/>
            <person name="Zimin A.V."/>
            <person name="Clark K.F."/>
            <person name="Kohn A.B."/>
            <person name="Sadowski N."/>
            <person name="Timp W."/>
            <person name="Ptitsyn A."/>
            <person name="Khanna P."/>
            <person name="Romanova D.Y."/>
            <person name="Williams P."/>
            <person name="Greenwood S.J."/>
            <person name="Moroz L.L."/>
            <person name="Walt D.R."/>
            <person name="Bodnar A.G."/>
        </authorList>
    </citation>
    <scope>NUCLEOTIDE SEQUENCE</scope>
    <source>
        <strain evidence="4">GMGI-L3</strain>
    </source>
</reference>
<dbReference type="AlphaFoldDB" id="A0A8J5JYA3"/>
<feature type="domain" description="HTH CENPB-type" evidence="3">
    <location>
        <begin position="59"/>
        <end position="132"/>
    </location>
</feature>
<dbReference type="InterPro" id="IPR018586">
    <property type="entry name" value="Brinker_DNA-bd"/>
</dbReference>
<comment type="caution">
    <text evidence="4">The sequence shown here is derived from an EMBL/GenBank/DDBJ whole genome shotgun (WGS) entry which is preliminary data.</text>
</comment>
<evidence type="ECO:0000259" key="3">
    <source>
        <dbReference type="PROSITE" id="PS51253"/>
    </source>
</evidence>
<evidence type="ECO:0000313" key="4">
    <source>
        <dbReference type="EMBL" id="KAG7166740.1"/>
    </source>
</evidence>
<evidence type="ECO:0000256" key="1">
    <source>
        <dbReference type="ARBA" id="ARBA00004123"/>
    </source>
</evidence>
<dbReference type="InterPro" id="IPR009057">
    <property type="entry name" value="Homeodomain-like_sf"/>
</dbReference>
<dbReference type="SUPFAM" id="SSF46689">
    <property type="entry name" value="Homeodomain-like"/>
    <property type="match status" value="1"/>
</dbReference>
<dbReference type="InterPro" id="IPR010921">
    <property type="entry name" value="Trp_repressor/repl_initiator"/>
</dbReference>
<keyword evidence="2" id="KW-0238">DNA-binding</keyword>
<dbReference type="SMART" id="SM00674">
    <property type="entry name" value="CENPB"/>
    <property type="match status" value="1"/>
</dbReference>
<dbReference type="PANTHER" id="PTHR19303">
    <property type="entry name" value="TRANSPOSON"/>
    <property type="match status" value="1"/>
</dbReference>
<proteinExistence type="predicted"/>
<dbReference type="GO" id="GO:0043565">
    <property type="term" value="F:sequence-specific DNA binding"/>
    <property type="evidence" value="ECO:0007669"/>
    <property type="project" value="InterPro"/>
</dbReference>
<evidence type="ECO:0000256" key="2">
    <source>
        <dbReference type="ARBA" id="ARBA00023125"/>
    </source>
</evidence>
<gene>
    <name evidence="4" type="primary">Pogo-L1</name>
    <name evidence="4" type="ORF">Hamer_G010395</name>
</gene>
<sequence>MAPPTKRMKYDASFKLKVVRFAKASNNSAVARESGINEKQVREWKKAEEKLIDIPRTKCALRRGKQQWPELEEKLLEWVNEIRESGYVITGNAICIYAMKLAKSNPDTGKDFKATRGWCSHFMNRKGLVLRQKSKIAQKLPLDLESKITCFQWYIIQIRRNHNFPLTCIGNMDGTPMNFDMISNRTVEAKGSKIILVKTTGHEKARFTVVLSCMTDGTKLKSMIIFKRKTMPKVKFPAGVYRYVHVHENGWMGEEVRLWLEHIWSRRKGVLRKERSLLVQDMFRSQLTEPVKKYLKKHNTDTAVIPGGFISVVQPLDVCLNKPFKDRVRDRWNKWMIEGEKTFTNGGNM</sequence>
<keyword evidence="5" id="KW-1185">Reference proteome</keyword>
<dbReference type="GO" id="GO:0005634">
    <property type="term" value="C:nucleus"/>
    <property type="evidence" value="ECO:0007669"/>
    <property type="project" value="UniProtKB-SubCell"/>
</dbReference>
<dbReference type="Proteomes" id="UP000747542">
    <property type="component" value="Unassembled WGS sequence"/>
</dbReference>
<dbReference type="PANTHER" id="PTHR19303:SF74">
    <property type="entry name" value="POGO TRANSPOSABLE ELEMENT WITH KRAB DOMAIN"/>
    <property type="match status" value="1"/>
</dbReference>
<comment type="subcellular location">
    <subcellularLocation>
        <location evidence="1">Nucleus</location>
    </subcellularLocation>
</comment>
<dbReference type="Pfam" id="PF09607">
    <property type="entry name" value="BrkDBD"/>
    <property type="match status" value="1"/>
</dbReference>
<dbReference type="Pfam" id="PF03184">
    <property type="entry name" value="DDE_1"/>
    <property type="match status" value="1"/>
</dbReference>
<dbReference type="InterPro" id="IPR006600">
    <property type="entry name" value="HTH_CenpB_DNA-bd_dom"/>
</dbReference>
<dbReference type="Gene3D" id="1.10.10.60">
    <property type="entry name" value="Homeodomain-like"/>
    <property type="match status" value="2"/>
</dbReference>
<dbReference type="SUPFAM" id="SSF48295">
    <property type="entry name" value="TrpR-like"/>
    <property type="match status" value="1"/>
</dbReference>